<evidence type="ECO:0000313" key="3">
    <source>
        <dbReference type="Proteomes" id="UP001632038"/>
    </source>
</evidence>
<protein>
    <submittedName>
        <fullName evidence="2">Uncharacterized protein</fullName>
    </submittedName>
</protein>
<dbReference type="Proteomes" id="UP001632038">
    <property type="component" value="Unassembled WGS sequence"/>
</dbReference>
<proteinExistence type="predicted"/>
<keyword evidence="3" id="KW-1185">Reference proteome</keyword>
<dbReference type="AlphaFoldDB" id="A0ABD3E9H6"/>
<feature type="compositionally biased region" description="Basic residues" evidence="1">
    <location>
        <begin position="8"/>
        <end position="20"/>
    </location>
</feature>
<evidence type="ECO:0000256" key="1">
    <source>
        <dbReference type="SAM" id="MobiDB-lite"/>
    </source>
</evidence>
<organism evidence="2 3">
    <name type="scientific">Castilleja foliolosa</name>
    <dbReference type="NCBI Taxonomy" id="1961234"/>
    <lineage>
        <taxon>Eukaryota</taxon>
        <taxon>Viridiplantae</taxon>
        <taxon>Streptophyta</taxon>
        <taxon>Embryophyta</taxon>
        <taxon>Tracheophyta</taxon>
        <taxon>Spermatophyta</taxon>
        <taxon>Magnoliopsida</taxon>
        <taxon>eudicotyledons</taxon>
        <taxon>Gunneridae</taxon>
        <taxon>Pentapetalae</taxon>
        <taxon>asterids</taxon>
        <taxon>lamiids</taxon>
        <taxon>Lamiales</taxon>
        <taxon>Orobanchaceae</taxon>
        <taxon>Pedicularideae</taxon>
        <taxon>Castillejinae</taxon>
        <taxon>Castilleja</taxon>
    </lineage>
</organism>
<comment type="caution">
    <text evidence="2">The sequence shown here is derived from an EMBL/GenBank/DDBJ whole genome shotgun (WGS) entry which is preliminary data.</text>
</comment>
<reference evidence="3" key="1">
    <citation type="journal article" date="2024" name="IScience">
        <title>Strigolactones Initiate the Formation of Haustorium-like Structures in Castilleja.</title>
        <authorList>
            <person name="Buerger M."/>
            <person name="Peterson D."/>
            <person name="Chory J."/>
        </authorList>
    </citation>
    <scope>NUCLEOTIDE SEQUENCE [LARGE SCALE GENOMIC DNA]</scope>
</reference>
<gene>
    <name evidence="2" type="ORF">CASFOL_007406</name>
</gene>
<name>A0ABD3E9H6_9LAMI</name>
<dbReference type="EMBL" id="JAVIJP010000007">
    <property type="protein sequence ID" value="KAL3651003.1"/>
    <property type="molecule type" value="Genomic_DNA"/>
</dbReference>
<sequence length="92" mass="10851">MEGSPSSTRRRHTYIWKSSKKKEDEESEKARRKNTYYGDYGIEDNIYDQNGFLSAIEQERLLKEAMEEQERATNKVAKNKGILKFAMKRKGK</sequence>
<evidence type="ECO:0000313" key="2">
    <source>
        <dbReference type="EMBL" id="KAL3651003.1"/>
    </source>
</evidence>
<accession>A0ABD3E9H6</accession>
<feature type="region of interest" description="Disordered" evidence="1">
    <location>
        <begin position="1"/>
        <end position="32"/>
    </location>
</feature>